<sequence>MGDVYANYAALAAAETEGVSYERRTVDVTGATWTSIAIHGGGIEAGSGEMARYVGAGLMDHYEFAGIKASGNTDLHITSTNFDEPTCQALVAASIRTLSFHGYQGTDGVAATALGGLDTVRRDRVSDALTAAGFTVVTAPQEISGSDPANICNLNASSAGVQLEMSRQQRMDFFPGGDTSRTMRDSGQRTDAFYAYAAAVISAFDGEAKIDLGSVNVSRWATIAYGQADCDITVDMATDVLATGGSHFLALAGRFTDTDNCYLARVAFNTDQSITLTLRKRVSGTETLLATASTDLTHAAGRQFTARLQIVGRTLSAKVWQTDTAEPSAWLVSTTDSSLTGPGSVGMRSILSTTNSNTLPVTVSYDSFAQLGPQVFTVTRSVNEVAKAHAAGADVRLASPTILAL</sequence>
<dbReference type="InterPro" id="IPR038128">
    <property type="entry name" value="Gamma_PGA_hydro_sf"/>
</dbReference>
<evidence type="ECO:0008006" key="3">
    <source>
        <dbReference type="Google" id="ProtNLM"/>
    </source>
</evidence>
<gene>
    <name evidence="1" type="ORF">GPA10_05285</name>
</gene>
<dbReference type="RefSeq" id="WP_157164457.1">
    <property type="nucleotide sequence ID" value="NZ_WPNZ01000002.1"/>
</dbReference>
<comment type="caution">
    <text evidence="1">The sequence shown here is derived from an EMBL/GenBank/DDBJ whole genome shotgun (WGS) entry which is preliminary data.</text>
</comment>
<keyword evidence="2" id="KW-1185">Reference proteome</keyword>
<protein>
    <recommendedName>
        <fullName evidence="3">Phage-related replication protein YjqB, UPF0714/DUF867 family</fullName>
    </recommendedName>
</protein>
<accession>A0A6L6WQ74</accession>
<proteinExistence type="predicted"/>
<dbReference type="InterPro" id="IPR008585">
    <property type="entry name" value="Gamma_PGA_hydro"/>
</dbReference>
<dbReference type="Pfam" id="PF05908">
    <property type="entry name" value="Gamma_PGA_hydro"/>
    <property type="match status" value="1"/>
</dbReference>
<dbReference type="EMBL" id="WPNZ01000002">
    <property type="protein sequence ID" value="MVO84200.1"/>
    <property type="molecule type" value="Genomic_DNA"/>
</dbReference>
<evidence type="ECO:0000313" key="2">
    <source>
        <dbReference type="Proteomes" id="UP000483802"/>
    </source>
</evidence>
<organism evidence="1 2">
    <name type="scientific">Streptomyces typhae</name>
    <dbReference type="NCBI Taxonomy" id="2681492"/>
    <lineage>
        <taxon>Bacteria</taxon>
        <taxon>Bacillati</taxon>
        <taxon>Actinomycetota</taxon>
        <taxon>Actinomycetes</taxon>
        <taxon>Kitasatosporales</taxon>
        <taxon>Streptomycetaceae</taxon>
        <taxon>Streptomyces</taxon>
    </lineage>
</organism>
<evidence type="ECO:0000313" key="1">
    <source>
        <dbReference type="EMBL" id="MVO84200.1"/>
    </source>
</evidence>
<dbReference type="Gene3D" id="3.40.630.100">
    <property type="entry name" value="Poly-gamma-glutamate hydrolase, zinc-binding motif"/>
    <property type="match status" value="1"/>
</dbReference>
<reference evidence="1 2" key="1">
    <citation type="submission" date="2019-11" db="EMBL/GenBank/DDBJ databases">
        <title>Streptomyces typhae sp. nov., a novel endophytic actinomycete isolated from the root of cattail pollen (Typha angustifolia L.).</title>
        <authorList>
            <person name="Peng C."/>
        </authorList>
    </citation>
    <scope>NUCLEOTIDE SEQUENCE [LARGE SCALE GENOMIC DNA]</scope>
    <source>
        <strain evidence="2">p1417</strain>
    </source>
</reference>
<name>A0A6L6WQ74_9ACTN</name>
<dbReference type="AlphaFoldDB" id="A0A6L6WQ74"/>
<dbReference type="Proteomes" id="UP000483802">
    <property type="component" value="Unassembled WGS sequence"/>
</dbReference>